<dbReference type="Gene3D" id="3.10.180.10">
    <property type="entry name" value="2,3-Dihydroxybiphenyl 1,2-Dioxygenase, domain 1"/>
    <property type="match status" value="1"/>
</dbReference>
<name>A0ABU7S2B8_9ACTN</name>
<evidence type="ECO:0000313" key="2">
    <source>
        <dbReference type="EMBL" id="MEE6262901.1"/>
    </source>
</evidence>
<protein>
    <submittedName>
        <fullName evidence="2">VOC family protein</fullName>
    </submittedName>
</protein>
<reference evidence="2 3" key="1">
    <citation type="submission" date="2024-01" db="EMBL/GenBank/DDBJ databases">
        <title>Genome insights into Plantactinospora sonchi sp. nov.</title>
        <authorList>
            <person name="Wang L."/>
        </authorList>
    </citation>
    <scope>NUCLEOTIDE SEQUENCE [LARGE SCALE GENOMIC DNA]</scope>
    <source>
        <strain evidence="2 3">NEAU-QY2</strain>
    </source>
</reference>
<dbReference type="SUPFAM" id="SSF54593">
    <property type="entry name" value="Glyoxalase/Bleomycin resistance protein/Dihydroxybiphenyl dioxygenase"/>
    <property type="match status" value="1"/>
</dbReference>
<dbReference type="EMBL" id="JAZGQK010000032">
    <property type="protein sequence ID" value="MEE6262901.1"/>
    <property type="molecule type" value="Genomic_DNA"/>
</dbReference>
<evidence type="ECO:0000259" key="1">
    <source>
        <dbReference type="Pfam" id="PF18029"/>
    </source>
</evidence>
<sequence length="113" mass="12047">MSITIGNICIDTNDLAGGTAFWQAVTGYKVASSDESTTYLEDPDKNGVGLSLQVVPEPRVGKNRLHLDLFTEDLAGEVARIRALGAVEVQRFDDGGWAVMADTDGNQFCVVAA</sequence>
<comment type="caution">
    <text evidence="2">The sequence shown here is derived from an EMBL/GenBank/DDBJ whole genome shotgun (WGS) entry which is preliminary data.</text>
</comment>
<dbReference type="InterPro" id="IPR041581">
    <property type="entry name" value="Glyoxalase_6"/>
</dbReference>
<dbReference type="Proteomes" id="UP001332243">
    <property type="component" value="Unassembled WGS sequence"/>
</dbReference>
<dbReference type="InterPro" id="IPR029068">
    <property type="entry name" value="Glyas_Bleomycin-R_OHBP_Dase"/>
</dbReference>
<dbReference type="PANTHER" id="PTHR35908:SF1">
    <property type="entry name" value="CONSERVED PROTEIN"/>
    <property type="match status" value="1"/>
</dbReference>
<gene>
    <name evidence="2" type="ORF">V1633_30925</name>
</gene>
<keyword evidence="3" id="KW-1185">Reference proteome</keyword>
<organism evidence="2 3">
    <name type="scientific">Plantactinospora sonchi</name>
    <dbReference type="NCBI Taxonomy" id="1544735"/>
    <lineage>
        <taxon>Bacteria</taxon>
        <taxon>Bacillati</taxon>
        <taxon>Actinomycetota</taxon>
        <taxon>Actinomycetes</taxon>
        <taxon>Micromonosporales</taxon>
        <taxon>Micromonosporaceae</taxon>
        <taxon>Plantactinospora</taxon>
    </lineage>
</organism>
<proteinExistence type="predicted"/>
<dbReference type="Pfam" id="PF18029">
    <property type="entry name" value="Glyoxalase_6"/>
    <property type="match status" value="1"/>
</dbReference>
<accession>A0ABU7S2B8</accession>
<evidence type="ECO:0000313" key="3">
    <source>
        <dbReference type="Proteomes" id="UP001332243"/>
    </source>
</evidence>
<feature type="domain" description="Glyoxalase-like" evidence="1">
    <location>
        <begin position="8"/>
        <end position="111"/>
    </location>
</feature>
<dbReference type="PANTHER" id="PTHR35908">
    <property type="entry name" value="HYPOTHETICAL FUSION PROTEIN"/>
    <property type="match status" value="1"/>
</dbReference>
<dbReference type="RefSeq" id="WP_331217839.1">
    <property type="nucleotide sequence ID" value="NZ_JAZGQK010000032.1"/>
</dbReference>